<reference evidence="1 2" key="1">
    <citation type="submission" date="2018-02" db="EMBL/GenBank/DDBJ databases">
        <title>Draft genome of wild Prunus yedoensis var. nudiflora.</title>
        <authorList>
            <person name="Baek S."/>
            <person name="Kim J.-H."/>
            <person name="Choi K."/>
            <person name="Kim G.-B."/>
            <person name="Cho A."/>
            <person name="Jang H."/>
            <person name="Shin C.-H."/>
            <person name="Yu H.-J."/>
            <person name="Mun J.-H."/>
        </authorList>
    </citation>
    <scope>NUCLEOTIDE SEQUENCE [LARGE SCALE GENOMIC DNA]</scope>
    <source>
        <strain evidence="2">cv. Jeju island</strain>
        <tissue evidence="1">Leaf</tissue>
    </source>
</reference>
<gene>
    <name evidence="1" type="ORF">Pyn_10095</name>
</gene>
<dbReference type="EMBL" id="PJQY01001977">
    <property type="protein sequence ID" value="PQP97426.1"/>
    <property type="molecule type" value="Genomic_DNA"/>
</dbReference>
<keyword evidence="2" id="KW-1185">Reference proteome</keyword>
<dbReference type="PANTHER" id="PTHR38020:SF1">
    <property type="entry name" value="UROPORPHYRINOGEN-III SYNTHASE"/>
    <property type="match status" value="1"/>
</dbReference>
<dbReference type="STRING" id="2094558.A0A314XXB2"/>
<evidence type="ECO:0000313" key="2">
    <source>
        <dbReference type="Proteomes" id="UP000250321"/>
    </source>
</evidence>
<protein>
    <recommendedName>
        <fullName evidence="3">Uroporphyrinogen-III synthase</fullName>
    </recommendedName>
</protein>
<dbReference type="AlphaFoldDB" id="A0A314XXB2"/>
<dbReference type="SUPFAM" id="SSF69618">
    <property type="entry name" value="HemD-like"/>
    <property type="match status" value="1"/>
</dbReference>
<accession>A0A314XXB2</accession>
<sequence>MSVPTVAFTTPPSYGARLASLLALKGFNPISSPTLIVQPTPSTISALKPYLSPPPSLDLFSAIAFPSRTAITALSAAAADINHPLLSPHGDAFIIAALGKDAELMDDNFVHKLSSNPNRVRILVPPTATPSGLVEALGDGRNRRVLCPVPVVVGWLSLMWSRIFSEIWRPSVGFRLGLMRTRRGGPDRGALSKWWRGLRRERWMRWCSRALRRWRAY</sequence>
<comment type="caution">
    <text evidence="1">The sequence shown here is derived from an EMBL/GenBank/DDBJ whole genome shotgun (WGS) entry which is preliminary data.</text>
</comment>
<dbReference type="OrthoDB" id="259181at2759"/>
<dbReference type="GO" id="GO:0033014">
    <property type="term" value="P:tetrapyrrole biosynthetic process"/>
    <property type="evidence" value="ECO:0007669"/>
    <property type="project" value="InterPro"/>
</dbReference>
<name>A0A314XXB2_PRUYE</name>
<dbReference type="Proteomes" id="UP000250321">
    <property type="component" value="Unassembled WGS sequence"/>
</dbReference>
<evidence type="ECO:0000313" key="1">
    <source>
        <dbReference type="EMBL" id="PQP97426.1"/>
    </source>
</evidence>
<dbReference type="InterPro" id="IPR036108">
    <property type="entry name" value="4pyrrol_syn_uPrphyn_synt_sf"/>
</dbReference>
<organism evidence="1 2">
    <name type="scientific">Prunus yedoensis var. nudiflora</name>
    <dbReference type="NCBI Taxonomy" id="2094558"/>
    <lineage>
        <taxon>Eukaryota</taxon>
        <taxon>Viridiplantae</taxon>
        <taxon>Streptophyta</taxon>
        <taxon>Embryophyta</taxon>
        <taxon>Tracheophyta</taxon>
        <taxon>Spermatophyta</taxon>
        <taxon>Magnoliopsida</taxon>
        <taxon>eudicotyledons</taxon>
        <taxon>Gunneridae</taxon>
        <taxon>Pentapetalae</taxon>
        <taxon>rosids</taxon>
        <taxon>fabids</taxon>
        <taxon>Rosales</taxon>
        <taxon>Rosaceae</taxon>
        <taxon>Amygdaloideae</taxon>
        <taxon>Amygdaleae</taxon>
        <taxon>Prunus</taxon>
    </lineage>
</organism>
<proteinExistence type="predicted"/>
<dbReference type="PANTHER" id="PTHR38020">
    <property type="entry name" value="UROPORPHYRINOGEN-III SYNTHASE"/>
    <property type="match status" value="1"/>
</dbReference>
<dbReference type="GO" id="GO:0004852">
    <property type="term" value="F:uroporphyrinogen-III synthase activity"/>
    <property type="evidence" value="ECO:0007669"/>
    <property type="project" value="InterPro"/>
</dbReference>
<evidence type="ECO:0008006" key="3">
    <source>
        <dbReference type="Google" id="ProtNLM"/>
    </source>
</evidence>